<dbReference type="Pfam" id="PF01614">
    <property type="entry name" value="IclR_C"/>
    <property type="match status" value="1"/>
</dbReference>
<reference evidence="6 7" key="1">
    <citation type="submission" date="2022-03" db="EMBL/GenBank/DDBJ databases">
        <title>Pseudonocardia alaer sp. nov., a novel actinomycete isolated from reed forest soil.</title>
        <authorList>
            <person name="Wang L."/>
        </authorList>
    </citation>
    <scope>NUCLEOTIDE SEQUENCE [LARGE SCALE GENOMIC DNA]</scope>
    <source>
        <strain evidence="6 7">Y-16303</strain>
    </source>
</reference>
<comment type="caution">
    <text evidence="6">The sequence shown here is derived from an EMBL/GenBank/DDBJ whole genome shotgun (WGS) entry which is preliminary data.</text>
</comment>
<accession>A0ABS9TNQ5</accession>
<gene>
    <name evidence="6" type="ORF">MMF94_31115</name>
</gene>
<keyword evidence="3" id="KW-0804">Transcription</keyword>
<dbReference type="InterPro" id="IPR036390">
    <property type="entry name" value="WH_DNA-bd_sf"/>
</dbReference>
<dbReference type="SUPFAM" id="SSF55781">
    <property type="entry name" value="GAF domain-like"/>
    <property type="match status" value="1"/>
</dbReference>
<dbReference type="PANTHER" id="PTHR30136:SF2">
    <property type="entry name" value="TRANSCRIPTIONAL REGULATOR ICLR"/>
    <property type="match status" value="1"/>
</dbReference>
<dbReference type="Gene3D" id="1.10.10.10">
    <property type="entry name" value="Winged helix-like DNA-binding domain superfamily/Winged helix DNA-binding domain"/>
    <property type="match status" value="1"/>
</dbReference>
<keyword evidence="7" id="KW-1185">Reference proteome</keyword>
<dbReference type="SUPFAM" id="SSF46785">
    <property type="entry name" value="Winged helix' DNA-binding domain"/>
    <property type="match status" value="1"/>
</dbReference>
<dbReference type="InterPro" id="IPR014757">
    <property type="entry name" value="Tscrpt_reg_IclR_C"/>
</dbReference>
<name>A0ABS9TNQ5_9PSEU</name>
<feature type="domain" description="HTH iclR-type" evidence="4">
    <location>
        <begin position="5"/>
        <end position="68"/>
    </location>
</feature>
<evidence type="ECO:0000256" key="3">
    <source>
        <dbReference type="ARBA" id="ARBA00023163"/>
    </source>
</evidence>
<evidence type="ECO:0000256" key="1">
    <source>
        <dbReference type="ARBA" id="ARBA00023015"/>
    </source>
</evidence>
<keyword evidence="1" id="KW-0805">Transcription regulation</keyword>
<dbReference type="SMART" id="SM00346">
    <property type="entry name" value="HTH_ICLR"/>
    <property type="match status" value="1"/>
</dbReference>
<dbReference type="Pfam" id="PF09339">
    <property type="entry name" value="HTH_IclR"/>
    <property type="match status" value="1"/>
</dbReference>
<protein>
    <submittedName>
        <fullName evidence="6">IclR family transcriptional regulator</fullName>
    </submittedName>
</protein>
<evidence type="ECO:0000259" key="5">
    <source>
        <dbReference type="PROSITE" id="PS51078"/>
    </source>
</evidence>
<dbReference type="InterPro" id="IPR029016">
    <property type="entry name" value="GAF-like_dom_sf"/>
</dbReference>
<dbReference type="InterPro" id="IPR005471">
    <property type="entry name" value="Tscrpt_reg_IclR_N"/>
</dbReference>
<dbReference type="InterPro" id="IPR050707">
    <property type="entry name" value="HTH_MetabolicPath_Reg"/>
</dbReference>
<keyword evidence="2" id="KW-0238">DNA-binding</keyword>
<organism evidence="6 7">
    <name type="scientific">Pseudonocardia alaniniphila</name>
    <dbReference type="NCBI Taxonomy" id="75291"/>
    <lineage>
        <taxon>Bacteria</taxon>
        <taxon>Bacillati</taxon>
        <taxon>Actinomycetota</taxon>
        <taxon>Actinomycetes</taxon>
        <taxon>Pseudonocardiales</taxon>
        <taxon>Pseudonocardiaceae</taxon>
        <taxon>Pseudonocardia</taxon>
    </lineage>
</organism>
<dbReference type="PANTHER" id="PTHR30136">
    <property type="entry name" value="HELIX-TURN-HELIX TRANSCRIPTIONAL REGULATOR, ICLR FAMILY"/>
    <property type="match status" value="1"/>
</dbReference>
<evidence type="ECO:0000256" key="2">
    <source>
        <dbReference type="ARBA" id="ARBA00023125"/>
    </source>
</evidence>
<evidence type="ECO:0000259" key="4">
    <source>
        <dbReference type="PROSITE" id="PS51077"/>
    </source>
</evidence>
<dbReference type="PROSITE" id="PS51078">
    <property type="entry name" value="ICLR_ED"/>
    <property type="match status" value="1"/>
</dbReference>
<sequence>MSRTVPAVVRAMDILELFLDVDAELSPRDFAARLGLPRTTVFELLNTLVSRGYLTRAGEDSARYRLGVRVFQLGSAYSERLDLAREGRRVAGAVAGLCDETVHVAVLDGSDVVYIAKVDSTRSVRMVSAVGRRLPAHCSAVGKMLLAGLPSSAVRARLPQDRPLPALTPRTLTSVRKLERELERIRAEAVAFEHGESNDDVSCVSAPVFDHGGSMVAAMSISVPSSRWDHKSDMEWAQLVTEGAAQLSGQLGHVGNAGRLPTGR</sequence>
<evidence type="ECO:0000313" key="7">
    <source>
        <dbReference type="Proteomes" id="UP001299970"/>
    </source>
</evidence>
<dbReference type="PROSITE" id="PS51077">
    <property type="entry name" value="HTH_ICLR"/>
    <property type="match status" value="1"/>
</dbReference>
<dbReference type="Proteomes" id="UP001299970">
    <property type="component" value="Unassembled WGS sequence"/>
</dbReference>
<dbReference type="RefSeq" id="WP_241040983.1">
    <property type="nucleotide sequence ID" value="NZ_BAAAJF010000049.1"/>
</dbReference>
<dbReference type="Gene3D" id="3.30.450.40">
    <property type="match status" value="1"/>
</dbReference>
<evidence type="ECO:0000313" key="6">
    <source>
        <dbReference type="EMBL" id="MCH6170174.1"/>
    </source>
</evidence>
<proteinExistence type="predicted"/>
<feature type="domain" description="IclR-ED" evidence="5">
    <location>
        <begin position="69"/>
        <end position="253"/>
    </location>
</feature>
<dbReference type="EMBL" id="JAKXMK010000030">
    <property type="protein sequence ID" value="MCH6170174.1"/>
    <property type="molecule type" value="Genomic_DNA"/>
</dbReference>
<dbReference type="InterPro" id="IPR036388">
    <property type="entry name" value="WH-like_DNA-bd_sf"/>
</dbReference>